<evidence type="ECO:0000256" key="1">
    <source>
        <dbReference type="ARBA" id="ARBA00006484"/>
    </source>
</evidence>
<comment type="similarity">
    <text evidence="1">Belongs to the short-chain dehydrogenases/reductases (SDR) family.</text>
</comment>
<dbReference type="InterPro" id="IPR057326">
    <property type="entry name" value="KR_dom"/>
</dbReference>
<dbReference type="CDD" id="cd05233">
    <property type="entry name" value="SDR_c"/>
    <property type="match status" value="1"/>
</dbReference>
<proteinExistence type="inferred from homology"/>
<dbReference type="PRINTS" id="PR00081">
    <property type="entry name" value="GDHRDH"/>
</dbReference>
<dbReference type="Gene3D" id="3.40.50.720">
    <property type="entry name" value="NAD(P)-binding Rossmann-like Domain"/>
    <property type="match status" value="1"/>
</dbReference>
<evidence type="ECO:0000313" key="5">
    <source>
        <dbReference type="Proteomes" id="UP001253439"/>
    </source>
</evidence>
<sequence length="250" mass="26519">MPRDSTNPLAGQTALVTGASSGIGAATVKQLAADGADIVLAARSEDELESVAADVEAATDAETRVVRTDVTDPDQVAAAVEATVETFGSLDIVVANAGLGIDESVEEMSNESYRAMMDVNVDGAFYTAQAALPHLREGDGSLVFVSSFSGQYPRPKNPVYAATKWWIRGFALSLQGAVGEDGIGVTQINPTEVRTDFGSEDDNPMNERFEEGEVTEASEVADAIAFAVAQNPPTHINSIDIYRRDKFTHF</sequence>
<comment type="caution">
    <text evidence="4">The sequence shown here is derived from an EMBL/GenBank/DDBJ whole genome shotgun (WGS) entry which is preliminary data.</text>
</comment>
<dbReference type="PANTHER" id="PTHR44196:SF1">
    <property type="entry name" value="DEHYDROGENASE_REDUCTASE SDR FAMILY MEMBER 7B"/>
    <property type="match status" value="1"/>
</dbReference>
<dbReference type="SMART" id="SM00822">
    <property type="entry name" value="PKS_KR"/>
    <property type="match status" value="1"/>
</dbReference>
<dbReference type="FunFam" id="3.40.50.720:FF:000084">
    <property type="entry name" value="Short-chain dehydrogenase reductase"/>
    <property type="match status" value="1"/>
</dbReference>
<dbReference type="Proteomes" id="UP001253439">
    <property type="component" value="Unassembled WGS sequence"/>
</dbReference>
<keyword evidence="5" id="KW-1185">Reference proteome</keyword>
<feature type="domain" description="Ketoreductase" evidence="3">
    <location>
        <begin position="12"/>
        <end position="191"/>
    </location>
</feature>
<dbReference type="InterPro" id="IPR036291">
    <property type="entry name" value="NAD(P)-bd_dom_sf"/>
</dbReference>
<dbReference type="EMBL" id="JAMQOM010000005">
    <property type="protein sequence ID" value="MDS0222454.1"/>
    <property type="molecule type" value="Genomic_DNA"/>
</dbReference>
<reference evidence="4 5" key="1">
    <citation type="submission" date="2022-06" db="EMBL/GenBank/DDBJ databases">
        <title>Haloarcula sp. a new haloarchaeum isolate from saline soil.</title>
        <authorList>
            <person name="Strakova D."/>
            <person name="Galisteo C."/>
            <person name="Sanchez-Porro C."/>
            <person name="Ventosa A."/>
        </authorList>
    </citation>
    <scope>NUCLEOTIDE SEQUENCE [LARGE SCALE GENOMIC DNA]</scope>
    <source>
        <strain evidence="4 5">S1AR25-5A</strain>
    </source>
</reference>
<dbReference type="AlphaFoldDB" id="A0AAE4JJP2"/>
<dbReference type="SUPFAM" id="SSF51735">
    <property type="entry name" value="NAD(P)-binding Rossmann-fold domains"/>
    <property type="match status" value="1"/>
</dbReference>
<dbReference type="InterPro" id="IPR002347">
    <property type="entry name" value="SDR_fam"/>
</dbReference>
<dbReference type="Pfam" id="PF00106">
    <property type="entry name" value="adh_short"/>
    <property type="match status" value="1"/>
</dbReference>
<dbReference type="GO" id="GO:0016020">
    <property type="term" value="C:membrane"/>
    <property type="evidence" value="ECO:0007669"/>
    <property type="project" value="TreeGrafter"/>
</dbReference>
<name>A0AAE4JJP2_9EURY</name>
<accession>A0AAE4JJP2</accession>
<keyword evidence="2" id="KW-0560">Oxidoreductase</keyword>
<gene>
    <name evidence="4" type="ORF">NDI54_13995</name>
</gene>
<dbReference type="RefSeq" id="WP_310897071.1">
    <property type="nucleotide sequence ID" value="NZ_JAMQOM010000005.1"/>
</dbReference>
<dbReference type="GO" id="GO:0016491">
    <property type="term" value="F:oxidoreductase activity"/>
    <property type="evidence" value="ECO:0007669"/>
    <property type="project" value="UniProtKB-KW"/>
</dbReference>
<protein>
    <submittedName>
        <fullName evidence="4">SDR family oxidoreductase</fullName>
    </submittedName>
</protein>
<dbReference type="PANTHER" id="PTHR44196">
    <property type="entry name" value="DEHYDROGENASE/REDUCTASE SDR FAMILY MEMBER 7B"/>
    <property type="match status" value="1"/>
</dbReference>
<evidence type="ECO:0000313" key="4">
    <source>
        <dbReference type="EMBL" id="MDS0222454.1"/>
    </source>
</evidence>
<evidence type="ECO:0000256" key="2">
    <source>
        <dbReference type="ARBA" id="ARBA00023002"/>
    </source>
</evidence>
<evidence type="ECO:0000259" key="3">
    <source>
        <dbReference type="SMART" id="SM00822"/>
    </source>
</evidence>
<organism evidence="4 5">
    <name type="scientific">Haloarcula terrestris</name>
    <dbReference type="NCBI Taxonomy" id="2950533"/>
    <lineage>
        <taxon>Archaea</taxon>
        <taxon>Methanobacteriati</taxon>
        <taxon>Methanobacteriota</taxon>
        <taxon>Stenosarchaea group</taxon>
        <taxon>Halobacteria</taxon>
        <taxon>Halobacteriales</taxon>
        <taxon>Haloarculaceae</taxon>
        <taxon>Haloarcula</taxon>
    </lineage>
</organism>